<dbReference type="AlphaFoldDB" id="A0AAD1K616"/>
<name>A0AAD1K616_9GAMM</name>
<evidence type="ECO:0000313" key="3">
    <source>
        <dbReference type="EMBL" id="BCV43469.1"/>
    </source>
</evidence>
<sequence>MNETILTSLGSAGLVRRARKALEKSQPQMQDYGFEFEGQKGLLDWNNPLASRCDCGASGLCKHIVAAALYLLDRPASPETCTEETPRVELHLAELLNDAGKAQVRRLYQQSQRRWAAKIKLAQGTVCVELEGQQLYFRCVQGLQDIICTEEAQRYALLAVWLYCQEQAIAFEWPQWLLDEQAQLQYLGQQSRDQLKSRCLKLLEQMTELGIERLRPSSLVELELLLVPMDRQNLPLTALKQLHGTLEKYVSGQGVRDRKLLLSCLARSLAALEGSQPQTLRPYQQAPEQVLGLGAFPWQSEGGAHGVTQVLQDEQGRFITLAESRPKAEQRLDYASVFRGLPMLEGAPSALGWQGKTQTLAQAELNAWGRLRRLQDTRVYPATKPLEPVSLSVADEIDWQQEYLCFRPSGLYLSGFNQASQCMELHYWDRERALLSFSLPYNKLSQRAVTNLELLGERVPELIVARIERTASHLYLRPVSLLLDNWFSLFFDTLPQSGDQQLLAQALAEPSAPQAPQPRLGLIQQTLHGVLDELADGLPAPRPTLVQRAERLGLMTLSHNLKGAKARDYLRAAYCAEKMLAMCLIKPVHYPEGCDESKKSPAAGAGQEFGSC</sequence>
<dbReference type="RefSeq" id="WP_208146168.1">
    <property type="nucleotide sequence ID" value="NZ_AP024613.1"/>
</dbReference>
<dbReference type="Proteomes" id="UP000825078">
    <property type="component" value="Chromosome"/>
</dbReference>
<dbReference type="GO" id="GO:0008270">
    <property type="term" value="F:zinc ion binding"/>
    <property type="evidence" value="ECO:0007669"/>
    <property type="project" value="UniProtKB-KW"/>
</dbReference>
<reference evidence="3" key="1">
    <citation type="submission" date="2021-05" db="EMBL/GenBank/DDBJ databases">
        <title>Molecular characterization for Shewanella algae harboring chromosomal blaOXA-55-like strains isolated from clinical and environment sample.</title>
        <authorList>
            <person name="Ohama Y."/>
            <person name="Aoki K."/>
            <person name="Harada S."/>
            <person name="Moriya K."/>
            <person name="Ishii Y."/>
            <person name="Tateda K."/>
        </authorList>
    </citation>
    <scope>NUCLEOTIDE SEQUENCE</scope>
    <source>
        <strain evidence="3">TUM17379</strain>
    </source>
</reference>
<feature type="domain" description="SWIM-type" evidence="2">
    <location>
        <begin position="32"/>
        <end position="72"/>
    </location>
</feature>
<dbReference type="PROSITE" id="PS50966">
    <property type="entry name" value="ZF_SWIM"/>
    <property type="match status" value="1"/>
</dbReference>
<keyword evidence="1" id="KW-0863">Zinc-finger</keyword>
<keyword evidence="1" id="KW-0862">Zinc</keyword>
<dbReference type="InterPro" id="IPR007527">
    <property type="entry name" value="Znf_SWIM"/>
</dbReference>
<gene>
    <name evidence="3" type="ORF">TUM17379_04870</name>
</gene>
<evidence type="ECO:0000259" key="2">
    <source>
        <dbReference type="PROSITE" id="PS50966"/>
    </source>
</evidence>
<proteinExistence type="predicted"/>
<accession>A0AAD1K616</accession>
<dbReference type="EMBL" id="AP024613">
    <property type="protein sequence ID" value="BCV43469.1"/>
    <property type="molecule type" value="Genomic_DNA"/>
</dbReference>
<organism evidence="3 4">
    <name type="scientific">Shewanella algae</name>
    <dbReference type="NCBI Taxonomy" id="38313"/>
    <lineage>
        <taxon>Bacteria</taxon>
        <taxon>Pseudomonadati</taxon>
        <taxon>Pseudomonadota</taxon>
        <taxon>Gammaproteobacteria</taxon>
        <taxon>Alteromonadales</taxon>
        <taxon>Shewanellaceae</taxon>
        <taxon>Shewanella</taxon>
    </lineage>
</organism>
<evidence type="ECO:0000313" key="4">
    <source>
        <dbReference type="Proteomes" id="UP000825078"/>
    </source>
</evidence>
<protein>
    <recommendedName>
        <fullName evidence="2">SWIM-type domain-containing protein</fullName>
    </recommendedName>
</protein>
<evidence type="ECO:0000256" key="1">
    <source>
        <dbReference type="PROSITE-ProRule" id="PRU00325"/>
    </source>
</evidence>
<keyword evidence="1" id="KW-0479">Metal-binding</keyword>